<dbReference type="PANTHER" id="PTHR12810">
    <property type="entry name" value="MITOCHONDRIAL 28S RIBOSOMAL PROTEIN S29"/>
    <property type="match status" value="1"/>
</dbReference>
<name>A0AAD5THZ3_9FUNG</name>
<evidence type="ECO:0000256" key="5">
    <source>
        <dbReference type="ARBA" id="ARBA00023128"/>
    </source>
</evidence>
<dbReference type="InterPro" id="IPR027417">
    <property type="entry name" value="P-loop_NTPase"/>
</dbReference>
<dbReference type="SUPFAM" id="SSF52540">
    <property type="entry name" value="P-loop containing nucleoside triphosphate hydrolases"/>
    <property type="match status" value="1"/>
</dbReference>
<proteinExistence type="inferred from homology"/>
<gene>
    <name evidence="8" type="primary">RSM23</name>
    <name evidence="8" type="ORF">HDU87_005231</name>
</gene>
<dbReference type="Proteomes" id="UP001212152">
    <property type="component" value="Unassembled WGS sequence"/>
</dbReference>
<evidence type="ECO:0000256" key="3">
    <source>
        <dbReference type="ARBA" id="ARBA00022946"/>
    </source>
</evidence>
<protein>
    <recommendedName>
        <fullName evidence="7">Small ribosomal subunit protein mS29</fullName>
    </recommendedName>
</protein>
<keyword evidence="6" id="KW-0687">Ribonucleoprotein</keyword>
<reference evidence="8" key="1">
    <citation type="submission" date="2020-05" db="EMBL/GenBank/DDBJ databases">
        <title>Phylogenomic resolution of chytrid fungi.</title>
        <authorList>
            <person name="Stajich J.E."/>
            <person name="Amses K."/>
            <person name="Simmons R."/>
            <person name="Seto K."/>
            <person name="Myers J."/>
            <person name="Bonds A."/>
            <person name="Quandt C.A."/>
            <person name="Barry K."/>
            <person name="Liu P."/>
            <person name="Grigoriev I."/>
            <person name="Longcore J.E."/>
            <person name="James T.Y."/>
        </authorList>
    </citation>
    <scope>NUCLEOTIDE SEQUENCE</scope>
    <source>
        <strain evidence="8">JEL0379</strain>
    </source>
</reference>
<keyword evidence="9" id="KW-1185">Reference proteome</keyword>
<organism evidence="8 9">
    <name type="scientific">Geranomyces variabilis</name>
    <dbReference type="NCBI Taxonomy" id="109894"/>
    <lineage>
        <taxon>Eukaryota</taxon>
        <taxon>Fungi</taxon>
        <taxon>Fungi incertae sedis</taxon>
        <taxon>Chytridiomycota</taxon>
        <taxon>Chytridiomycota incertae sedis</taxon>
        <taxon>Chytridiomycetes</taxon>
        <taxon>Spizellomycetales</taxon>
        <taxon>Powellomycetaceae</taxon>
        <taxon>Geranomyces</taxon>
    </lineage>
</organism>
<evidence type="ECO:0000313" key="9">
    <source>
        <dbReference type="Proteomes" id="UP001212152"/>
    </source>
</evidence>
<sequence length="399" mass="42810">MAKKTGVSWAHSEIQLGEWTPTKAKSKNIGEVLRMPANILANASLSSDSLYPPALARQALSAFMLRQTTLDVIDVIRQQAEKSVCDGVIALDGPRGVGKSVTLLQTATHFAKEGWIVFYVSQPVQWVNGTEPFEPATANSPTTIYAQPAVAARILNHLLKLNGRDRLGQIKVADGRNVADVAQEGISDPSRSQAALDEILAAFAVDGKSRPRLLIAVDQVNTFYSTTAYHDTASKPITADKLAAVRSFASIFSLAKKLPHASLLCAADKSDTQHRAPVLAALLEAAKPIATKNTGKSEPTIGKRYHDVSKIDEFGVLLPKALAPASYDPLASATDLHPKIAGAIAVPAYDLYEVASAAAYYSDCGVFSNDVRIDRDFVEKELVLTGGNALKLHRRCLSL</sequence>
<evidence type="ECO:0000256" key="6">
    <source>
        <dbReference type="ARBA" id="ARBA00023274"/>
    </source>
</evidence>
<dbReference type="GO" id="GO:0005763">
    <property type="term" value="C:mitochondrial small ribosomal subunit"/>
    <property type="evidence" value="ECO:0007669"/>
    <property type="project" value="TreeGrafter"/>
</dbReference>
<dbReference type="PANTHER" id="PTHR12810:SF0">
    <property type="entry name" value="SMALL RIBOSOMAL SUBUNIT PROTEIN MS29"/>
    <property type="match status" value="1"/>
</dbReference>
<comment type="similarity">
    <text evidence="2">Belongs to the mitochondrion-specific ribosomal protein mS29 family.</text>
</comment>
<comment type="caution">
    <text evidence="8">The sequence shown here is derived from an EMBL/GenBank/DDBJ whole genome shotgun (WGS) entry which is preliminary data.</text>
</comment>
<dbReference type="InterPro" id="IPR019368">
    <property type="entry name" value="Ribosomal_mS29"/>
</dbReference>
<keyword evidence="5" id="KW-0496">Mitochondrion</keyword>
<evidence type="ECO:0000256" key="7">
    <source>
        <dbReference type="ARBA" id="ARBA00035140"/>
    </source>
</evidence>
<comment type="subcellular location">
    <subcellularLocation>
        <location evidence="1">Mitochondrion</location>
    </subcellularLocation>
</comment>
<keyword evidence="4 8" id="KW-0689">Ribosomal protein</keyword>
<dbReference type="GO" id="GO:0003735">
    <property type="term" value="F:structural constituent of ribosome"/>
    <property type="evidence" value="ECO:0007669"/>
    <property type="project" value="TreeGrafter"/>
</dbReference>
<keyword evidence="3" id="KW-0809">Transit peptide</keyword>
<evidence type="ECO:0000256" key="1">
    <source>
        <dbReference type="ARBA" id="ARBA00004173"/>
    </source>
</evidence>
<dbReference type="AlphaFoldDB" id="A0AAD5THZ3"/>
<dbReference type="Pfam" id="PF10236">
    <property type="entry name" value="DAP3"/>
    <property type="match status" value="1"/>
</dbReference>
<dbReference type="EMBL" id="JADGJQ010000040">
    <property type="protein sequence ID" value="KAJ3176537.1"/>
    <property type="molecule type" value="Genomic_DNA"/>
</dbReference>
<evidence type="ECO:0000256" key="4">
    <source>
        <dbReference type="ARBA" id="ARBA00022980"/>
    </source>
</evidence>
<accession>A0AAD5THZ3</accession>
<evidence type="ECO:0000313" key="8">
    <source>
        <dbReference type="EMBL" id="KAJ3176537.1"/>
    </source>
</evidence>
<evidence type="ECO:0000256" key="2">
    <source>
        <dbReference type="ARBA" id="ARBA00009863"/>
    </source>
</evidence>